<evidence type="ECO:0008006" key="3">
    <source>
        <dbReference type="Google" id="ProtNLM"/>
    </source>
</evidence>
<dbReference type="PANTHER" id="PTHR21485">
    <property type="entry name" value="HAD SUPERFAMILY MEMBERS CMAS AND KDSC"/>
    <property type="match status" value="1"/>
</dbReference>
<dbReference type="CDD" id="cd02513">
    <property type="entry name" value="CMP-NeuAc_Synthase"/>
    <property type="match status" value="1"/>
</dbReference>
<dbReference type="InterPro" id="IPR003329">
    <property type="entry name" value="Cytidylyl_trans"/>
</dbReference>
<dbReference type="InterPro" id="IPR029044">
    <property type="entry name" value="Nucleotide-diphossugar_trans"/>
</dbReference>
<dbReference type="InterPro" id="IPR050793">
    <property type="entry name" value="CMP-NeuNAc_synthase"/>
</dbReference>
<evidence type="ECO:0000313" key="2">
    <source>
        <dbReference type="Proteomes" id="UP000178385"/>
    </source>
</evidence>
<evidence type="ECO:0000313" key="1">
    <source>
        <dbReference type="EMBL" id="OGY46849.1"/>
    </source>
</evidence>
<dbReference type="PANTHER" id="PTHR21485:SF6">
    <property type="entry name" value="N-ACYLNEURAMINATE CYTIDYLYLTRANSFERASE-RELATED"/>
    <property type="match status" value="1"/>
</dbReference>
<comment type="caution">
    <text evidence="1">The sequence shown here is derived from an EMBL/GenBank/DDBJ whole genome shotgun (WGS) entry which is preliminary data.</text>
</comment>
<gene>
    <name evidence="1" type="ORF">A2840_02725</name>
</gene>
<dbReference type="SUPFAM" id="SSF53448">
    <property type="entry name" value="Nucleotide-diphospho-sugar transferases"/>
    <property type="match status" value="1"/>
</dbReference>
<name>A0A1G1Y3D4_9BACT</name>
<dbReference type="AlphaFoldDB" id="A0A1G1Y3D4"/>
<reference evidence="1 2" key="1">
    <citation type="journal article" date="2016" name="Nat. Commun.">
        <title>Thousands of microbial genomes shed light on interconnected biogeochemical processes in an aquifer system.</title>
        <authorList>
            <person name="Anantharaman K."/>
            <person name="Brown C.T."/>
            <person name="Hug L.A."/>
            <person name="Sharon I."/>
            <person name="Castelle C.J."/>
            <person name="Probst A.J."/>
            <person name="Thomas B.C."/>
            <person name="Singh A."/>
            <person name="Wilkins M.J."/>
            <person name="Karaoz U."/>
            <person name="Brodie E.L."/>
            <person name="Williams K.H."/>
            <person name="Hubbard S.S."/>
            <person name="Banfield J.F."/>
        </authorList>
    </citation>
    <scope>NUCLEOTIDE SEQUENCE [LARGE SCALE GENOMIC DNA]</scope>
</reference>
<dbReference type="GO" id="GO:0008781">
    <property type="term" value="F:N-acylneuraminate cytidylyltransferase activity"/>
    <property type="evidence" value="ECO:0007669"/>
    <property type="project" value="TreeGrafter"/>
</dbReference>
<sequence length="229" mass="25911">MNVYTVIPARAGSKSIPKKNIRLLNGKPLIQYSIDYSLRCPLIARTIVSTDSEEIATIARAGGALVPFIRPNQYAQDDTPDYPVMRHALEALEKEYKETIDVIVLLRPTSPFRPAGLIEQSLKLFEQFPEATSIRAMARAKQHPYRQWKRNGDYVVGYEQAVKEPYNIPRQQLPEVFFQTGDIELVRRETLLGGSVSGDKVLPLEINQRDVVDIDSLSDWEAAERKAKA</sequence>
<dbReference type="EMBL" id="MHIG01000028">
    <property type="protein sequence ID" value="OGY46849.1"/>
    <property type="molecule type" value="Genomic_DNA"/>
</dbReference>
<dbReference type="Gene3D" id="3.90.550.10">
    <property type="entry name" value="Spore Coat Polysaccharide Biosynthesis Protein SpsA, Chain A"/>
    <property type="match status" value="1"/>
</dbReference>
<organism evidence="1 2">
    <name type="scientific">Candidatus Buchananbacteria bacterium RIFCSPHIGHO2_01_FULL_47_11b</name>
    <dbReference type="NCBI Taxonomy" id="1797537"/>
    <lineage>
        <taxon>Bacteria</taxon>
        <taxon>Candidatus Buchananiibacteriota</taxon>
    </lineage>
</organism>
<dbReference type="Proteomes" id="UP000178385">
    <property type="component" value="Unassembled WGS sequence"/>
</dbReference>
<proteinExistence type="predicted"/>
<dbReference type="Pfam" id="PF02348">
    <property type="entry name" value="CTP_transf_3"/>
    <property type="match status" value="1"/>
</dbReference>
<protein>
    <recommendedName>
        <fullName evidence="3">Acylneuraminate cytidylyltransferase</fullName>
    </recommendedName>
</protein>
<accession>A0A1G1Y3D4</accession>